<dbReference type="EMBL" id="PPTX01000001">
    <property type="protein sequence ID" value="RDB82090.1"/>
    <property type="molecule type" value="Genomic_DNA"/>
</dbReference>
<comment type="caution">
    <text evidence="1">The sequence shown here is derived from an EMBL/GenBank/DDBJ whole genome shotgun (WGS) entry which is preliminary data.</text>
</comment>
<evidence type="ECO:0000313" key="1">
    <source>
        <dbReference type="EMBL" id="RDB82090.1"/>
    </source>
</evidence>
<sequence length="337" mass="34812">MPLPVFFIGAAVATGGAGVVKSVKAGIDARTATKMNEDANALIESTTARLNAHRESCGTALSNLGEEKVFVLENSMKTFLDTFTKLKNVDFKETEGLSELSKMRIDEKEFDELKSMVNFAASLTGGAVAGTAGGALVAFGAYGAAQALACASTGTAIASLSGAAATNATLAFFGGGSIAAGGLGMAGGTAVLGGLVAGPALLVLGLVAGRTADKELDKARTNRAEAMQIASQLETAILQCEAIRGRTYLFYNLIARLDARFLPLVFEMEDNFSKQGDDFSSYDDEAKRIVASCAGVAVAIKTVLDTPMLTDDGLLTDESEATATNVTRVLHEKGIAL</sequence>
<organism evidence="1 2">
    <name type="scientific">Eggerthella lenta</name>
    <name type="common">Eubacterium lentum</name>
    <dbReference type="NCBI Taxonomy" id="84112"/>
    <lineage>
        <taxon>Bacteria</taxon>
        <taxon>Bacillati</taxon>
        <taxon>Actinomycetota</taxon>
        <taxon>Coriobacteriia</taxon>
        <taxon>Eggerthellales</taxon>
        <taxon>Eggerthellaceae</taxon>
        <taxon>Eggerthella</taxon>
    </lineage>
</organism>
<dbReference type="RefSeq" id="WP_114516209.1">
    <property type="nucleotide sequence ID" value="NZ_PPTX01000001.1"/>
</dbReference>
<accession>A0A369MXB7</accession>
<name>A0A369MXB7_EGGLN</name>
<dbReference type="Proteomes" id="UP000253752">
    <property type="component" value="Unassembled WGS sequence"/>
</dbReference>
<evidence type="ECO:0008006" key="3">
    <source>
        <dbReference type="Google" id="ProtNLM"/>
    </source>
</evidence>
<evidence type="ECO:0000313" key="2">
    <source>
        <dbReference type="Proteomes" id="UP000253752"/>
    </source>
</evidence>
<dbReference type="AlphaFoldDB" id="A0A369MXB7"/>
<proteinExistence type="predicted"/>
<gene>
    <name evidence="1" type="ORF">C1872_01405</name>
</gene>
<reference evidence="1 2" key="1">
    <citation type="journal article" date="2018" name="Elife">
        <title>Discovery and characterization of a prevalent human gut bacterial enzyme sufficient for the inactivation of a family of plant toxins.</title>
        <authorList>
            <person name="Koppel N."/>
            <person name="Bisanz J.E."/>
            <person name="Pandelia M.E."/>
            <person name="Turnbaugh P.J."/>
            <person name="Balskus E.P."/>
        </authorList>
    </citation>
    <scope>NUCLEOTIDE SEQUENCE [LARGE SCALE GENOMIC DNA]</scope>
    <source>
        <strain evidence="1 2">MR1 #12</strain>
    </source>
</reference>
<protein>
    <recommendedName>
        <fullName evidence="3">Chemotaxis protein</fullName>
    </recommendedName>
</protein>